<keyword evidence="1" id="KW-0805">Transcription regulation</keyword>
<dbReference type="SUPFAM" id="SSF46785">
    <property type="entry name" value="Winged helix' DNA-binding domain"/>
    <property type="match status" value="1"/>
</dbReference>
<dbReference type="PANTHER" id="PTHR43537">
    <property type="entry name" value="TRANSCRIPTIONAL REGULATOR, GNTR FAMILY"/>
    <property type="match status" value="1"/>
</dbReference>
<dbReference type="SUPFAM" id="SSF48008">
    <property type="entry name" value="GntR ligand-binding domain-like"/>
    <property type="match status" value="1"/>
</dbReference>
<proteinExistence type="predicted"/>
<reference evidence="5" key="1">
    <citation type="submission" date="2021-10" db="EMBL/GenBank/DDBJ databases">
        <title>Loktanella gaetbuli sp. nov., isolated from a tidal flat.</title>
        <authorList>
            <person name="Park S."/>
            <person name="Yoon J.-H."/>
        </authorList>
    </citation>
    <scope>NUCLEOTIDE SEQUENCE</scope>
    <source>
        <strain evidence="5">TSTF-M6</strain>
    </source>
</reference>
<name>A0ABS8BUQ9_9RHOB</name>
<dbReference type="InterPro" id="IPR000524">
    <property type="entry name" value="Tscrpt_reg_HTH_GntR"/>
</dbReference>
<dbReference type="InterPro" id="IPR011711">
    <property type="entry name" value="GntR_C"/>
</dbReference>
<comment type="caution">
    <text evidence="5">The sequence shown here is derived from an EMBL/GenBank/DDBJ whole genome shotgun (WGS) entry which is preliminary data.</text>
</comment>
<keyword evidence="2" id="KW-0238">DNA-binding</keyword>
<dbReference type="RefSeq" id="WP_226748196.1">
    <property type="nucleotide sequence ID" value="NZ_JAJATZ010000004.1"/>
</dbReference>
<sequence>METVKQRRSLVEETYDILVDAICTGEIRPGERLNQDDIAVRLNVSRQPVNSAISILKANGLVEDTGRRSVIVTPFDRHLFRAIYDFRVVIEPFAVRQAGKTLTPADRAMADAVLRAADDARRDGSLSRLVQADMKFHEMIYGWSRNPVIETSMRMNWHHIRRSMAEILRDPAAISSVWAQHFDIVEDLFAGEIESAASKMENHIRQSYDAVIRVIETNETDRIKV</sequence>
<gene>
    <name evidence="5" type="ORF">LGQ03_09395</name>
</gene>
<dbReference type="Pfam" id="PF00392">
    <property type="entry name" value="GntR"/>
    <property type="match status" value="1"/>
</dbReference>
<evidence type="ECO:0000313" key="6">
    <source>
        <dbReference type="Proteomes" id="UP001138961"/>
    </source>
</evidence>
<feature type="domain" description="HTH gntR-type" evidence="4">
    <location>
        <begin position="8"/>
        <end position="75"/>
    </location>
</feature>
<dbReference type="PANTHER" id="PTHR43537:SF45">
    <property type="entry name" value="GNTR FAMILY REGULATORY PROTEIN"/>
    <property type="match status" value="1"/>
</dbReference>
<evidence type="ECO:0000256" key="3">
    <source>
        <dbReference type="ARBA" id="ARBA00023163"/>
    </source>
</evidence>
<keyword evidence="3" id="KW-0804">Transcription</keyword>
<evidence type="ECO:0000259" key="4">
    <source>
        <dbReference type="PROSITE" id="PS50949"/>
    </source>
</evidence>
<dbReference type="InterPro" id="IPR036388">
    <property type="entry name" value="WH-like_DNA-bd_sf"/>
</dbReference>
<dbReference type="SMART" id="SM00895">
    <property type="entry name" value="FCD"/>
    <property type="match status" value="1"/>
</dbReference>
<keyword evidence="6" id="KW-1185">Reference proteome</keyword>
<dbReference type="Pfam" id="PF07729">
    <property type="entry name" value="FCD"/>
    <property type="match status" value="1"/>
</dbReference>
<dbReference type="SMART" id="SM00345">
    <property type="entry name" value="HTH_GNTR"/>
    <property type="match status" value="1"/>
</dbReference>
<dbReference type="Gene3D" id="1.20.120.530">
    <property type="entry name" value="GntR ligand-binding domain-like"/>
    <property type="match status" value="1"/>
</dbReference>
<dbReference type="EMBL" id="JAJATZ010000004">
    <property type="protein sequence ID" value="MCB5199455.1"/>
    <property type="molecule type" value="Genomic_DNA"/>
</dbReference>
<dbReference type="Proteomes" id="UP001138961">
    <property type="component" value="Unassembled WGS sequence"/>
</dbReference>
<evidence type="ECO:0000256" key="2">
    <source>
        <dbReference type="ARBA" id="ARBA00023125"/>
    </source>
</evidence>
<organism evidence="5 6">
    <name type="scientific">Loktanella gaetbuli</name>
    <dbReference type="NCBI Taxonomy" id="2881335"/>
    <lineage>
        <taxon>Bacteria</taxon>
        <taxon>Pseudomonadati</taxon>
        <taxon>Pseudomonadota</taxon>
        <taxon>Alphaproteobacteria</taxon>
        <taxon>Rhodobacterales</taxon>
        <taxon>Roseobacteraceae</taxon>
        <taxon>Loktanella</taxon>
    </lineage>
</organism>
<dbReference type="InterPro" id="IPR036390">
    <property type="entry name" value="WH_DNA-bd_sf"/>
</dbReference>
<dbReference type="Gene3D" id="1.10.10.10">
    <property type="entry name" value="Winged helix-like DNA-binding domain superfamily/Winged helix DNA-binding domain"/>
    <property type="match status" value="1"/>
</dbReference>
<accession>A0ABS8BUQ9</accession>
<evidence type="ECO:0000256" key="1">
    <source>
        <dbReference type="ARBA" id="ARBA00023015"/>
    </source>
</evidence>
<dbReference type="PROSITE" id="PS50949">
    <property type="entry name" value="HTH_GNTR"/>
    <property type="match status" value="1"/>
</dbReference>
<protein>
    <submittedName>
        <fullName evidence="5">GntR family transcriptional regulator</fullName>
    </submittedName>
</protein>
<dbReference type="InterPro" id="IPR008920">
    <property type="entry name" value="TF_FadR/GntR_C"/>
</dbReference>
<evidence type="ECO:0000313" key="5">
    <source>
        <dbReference type="EMBL" id="MCB5199455.1"/>
    </source>
</evidence>